<keyword evidence="2" id="KW-1185">Reference proteome</keyword>
<reference evidence="1 2" key="1">
    <citation type="journal article" date="2018" name="Front. Microbiol.">
        <title>Genome-Wide Analysis of Corynespora cassiicola Leaf Fall Disease Putative Effectors.</title>
        <authorList>
            <person name="Lopez D."/>
            <person name="Ribeiro S."/>
            <person name="Label P."/>
            <person name="Fumanal B."/>
            <person name="Venisse J.S."/>
            <person name="Kohler A."/>
            <person name="de Oliveira R.R."/>
            <person name="Labutti K."/>
            <person name="Lipzen A."/>
            <person name="Lail K."/>
            <person name="Bauer D."/>
            <person name="Ohm R.A."/>
            <person name="Barry K.W."/>
            <person name="Spatafora J."/>
            <person name="Grigoriev I.V."/>
            <person name="Martin F.M."/>
            <person name="Pujade-Renaud V."/>
        </authorList>
    </citation>
    <scope>NUCLEOTIDE SEQUENCE [LARGE SCALE GENOMIC DNA]</scope>
    <source>
        <strain evidence="1 2">Philippines</strain>
    </source>
</reference>
<organism evidence="1 2">
    <name type="scientific">Corynespora cassiicola Philippines</name>
    <dbReference type="NCBI Taxonomy" id="1448308"/>
    <lineage>
        <taxon>Eukaryota</taxon>
        <taxon>Fungi</taxon>
        <taxon>Dikarya</taxon>
        <taxon>Ascomycota</taxon>
        <taxon>Pezizomycotina</taxon>
        <taxon>Dothideomycetes</taxon>
        <taxon>Pleosporomycetidae</taxon>
        <taxon>Pleosporales</taxon>
        <taxon>Corynesporascaceae</taxon>
        <taxon>Corynespora</taxon>
    </lineage>
</organism>
<dbReference type="Proteomes" id="UP000240883">
    <property type="component" value="Unassembled WGS sequence"/>
</dbReference>
<accession>A0A2T2NRW1</accession>
<evidence type="ECO:0000313" key="2">
    <source>
        <dbReference type="Proteomes" id="UP000240883"/>
    </source>
</evidence>
<name>A0A2T2NRW1_CORCC</name>
<protein>
    <submittedName>
        <fullName evidence="1">Uncharacterized protein</fullName>
    </submittedName>
</protein>
<evidence type="ECO:0000313" key="1">
    <source>
        <dbReference type="EMBL" id="PSN68109.1"/>
    </source>
</evidence>
<gene>
    <name evidence="1" type="ORF">BS50DRAFT_357148</name>
</gene>
<dbReference type="EMBL" id="KZ678134">
    <property type="protein sequence ID" value="PSN68109.1"/>
    <property type="molecule type" value="Genomic_DNA"/>
</dbReference>
<proteinExistence type="predicted"/>
<sequence>MTASANLPCQMPLQINTRAEARLRVASTVFQMTFRVCCYLFAILRDAVPRGFDGDPSQSRPVGMQGSGFSLLGINHHDHRSLLHGGRSLCRFLGRSGRATHSIQMLKSGIFEDFDALQLRPDRPYSDELSVPFQDFPQACLMRRPRFPFEDQLQCERMPKFRAPRSRAPWKYNSQGAGCSALGCVSYERRTCLCCT</sequence>
<dbReference type="AlphaFoldDB" id="A0A2T2NRW1"/>